<evidence type="ECO:0000256" key="3">
    <source>
        <dbReference type="ARBA" id="ARBA00023163"/>
    </source>
</evidence>
<feature type="transmembrane region" description="Helical" evidence="4">
    <location>
        <begin position="67"/>
        <end position="84"/>
    </location>
</feature>
<reference evidence="6 7" key="1">
    <citation type="submission" date="2022-01" db="EMBL/GenBank/DDBJ databases">
        <title>Novel bile acid biosynthetic pathways are enriched in the microbiome of centenarians.</title>
        <authorList>
            <person name="Sato Y."/>
            <person name="Atarashi K."/>
            <person name="Plichta R.D."/>
            <person name="Arai Y."/>
            <person name="Sasajima S."/>
            <person name="Kearney M.S."/>
            <person name="Suda W."/>
            <person name="Takeshita K."/>
            <person name="Sasaki T."/>
            <person name="Okamoto S."/>
            <person name="Skelly N.A."/>
            <person name="Okamura Y."/>
            <person name="Vlamakis H."/>
            <person name="Li Y."/>
            <person name="Tanoue T."/>
            <person name="Takei H."/>
            <person name="Nittono H."/>
            <person name="Narushima S."/>
            <person name="Irie J."/>
            <person name="Itoh H."/>
            <person name="Moriya K."/>
            <person name="Sugiura Y."/>
            <person name="Suematsu M."/>
            <person name="Moritoki N."/>
            <person name="Shibata S."/>
            <person name="Littman R.D."/>
            <person name="Fischbach A.M."/>
            <person name="Uwamino Y."/>
            <person name="Inoue T."/>
            <person name="Honda A."/>
            <person name="Hattori M."/>
            <person name="Murai T."/>
            <person name="Xavier J.R."/>
            <person name="Hirose N."/>
            <person name="Honda K."/>
        </authorList>
    </citation>
    <scope>NUCLEOTIDE SEQUENCE [LARGE SCALE GENOMIC DNA]</scope>
    <source>
        <strain evidence="6 7">CE91-St30</strain>
    </source>
</reference>
<keyword evidence="7" id="KW-1185">Reference proteome</keyword>
<feature type="transmembrane region" description="Helical" evidence="4">
    <location>
        <begin position="367"/>
        <end position="384"/>
    </location>
</feature>
<gene>
    <name evidence="6" type="ORF">CE91St30_06500</name>
</gene>
<evidence type="ECO:0000313" key="6">
    <source>
        <dbReference type="EMBL" id="BDE95317.1"/>
    </source>
</evidence>
<feature type="transmembrane region" description="Helical" evidence="4">
    <location>
        <begin position="307"/>
        <end position="331"/>
    </location>
</feature>
<keyword evidence="1" id="KW-0805">Transcription regulation</keyword>
<keyword evidence="4" id="KW-1133">Transmembrane helix</keyword>
<dbReference type="PRINTS" id="PR00038">
    <property type="entry name" value="HTHLUXR"/>
</dbReference>
<dbReference type="PANTHER" id="PTHR44688:SF16">
    <property type="entry name" value="DNA-BINDING TRANSCRIPTIONAL ACTIVATOR DEVR_DOSR"/>
    <property type="match status" value="1"/>
</dbReference>
<keyword evidence="4" id="KW-0812">Transmembrane</keyword>
<dbReference type="PROSITE" id="PS50043">
    <property type="entry name" value="HTH_LUXR_2"/>
    <property type="match status" value="1"/>
</dbReference>
<dbReference type="InterPro" id="IPR036388">
    <property type="entry name" value="WH-like_DNA-bd_sf"/>
</dbReference>
<sequence length="487" mass="52883">MGKRTPAVINQAEERQRLLESVKRSVAKNPFLSIAFGLYWMQTTLLFQSPYLFLEPSPLSGFPLPKGTILLVASVATYLIWSILYKRINAVSMRRWFPFTLGAVLSFGALLFTCYPEFAYTHHDIAVILYLLGSILIGCGTANVNLEASRILGHIGPKQALFHLVFALLIGTAGAYFFSLLPLAAGKIAIVAVPIPMVYCLMKSFDAVPRKAVYSHGMKTEVKLPTKFLVTSAFQGLALGVMHSLLVNSFENSALLVSLGFFAAIGLVFFCSIMLKSDFDLLFYRIGFPLMATGFFLLGIAPSMVEMGAAVLDVGYCFQYLISCSLCAYLAKGLNQPPVWIVGTSTACLLAGQLAGTVFEAVAPDQTALAVTIAFVLVLAALYMTSNQNLRRGWGAVSPGSDHKTDSGANEALAVQVLASEHGLSARETEVYALLVKGYSRKAIGEELCLAEETIKTHAGRIYQKFLVHSKQELIAMTHERAATLGE</sequence>
<feature type="transmembrane region" description="Helical" evidence="4">
    <location>
        <begin position="96"/>
        <end position="115"/>
    </location>
</feature>
<dbReference type="SMART" id="SM00421">
    <property type="entry name" value="HTH_LUXR"/>
    <property type="match status" value="1"/>
</dbReference>
<dbReference type="PANTHER" id="PTHR44688">
    <property type="entry name" value="DNA-BINDING TRANSCRIPTIONAL ACTIVATOR DEVR_DOSR"/>
    <property type="match status" value="1"/>
</dbReference>
<feature type="domain" description="HTH luxR-type" evidence="5">
    <location>
        <begin position="417"/>
        <end position="482"/>
    </location>
</feature>
<organism evidence="6 7">
    <name type="scientific">Raoultibacter timonensis</name>
    <dbReference type="NCBI Taxonomy" id="1907662"/>
    <lineage>
        <taxon>Bacteria</taxon>
        <taxon>Bacillati</taxon>
        <taxon>Actinomycetota</taxon>
        <taxon>Coriobacteriia</taxon>
        <taxon>Eggerthellales</taxon>
        <taxon>Eggerthellaceae</taxon>
        <taxon>Raoultibacter</taxon>
    </lineage>
</organism>
<dbReference type="Proteomes" id="UP001320544">
    <property type="component" value="Chromosome"/>
</dbReference>
<feature type="transmembrane region" description="Helical" evidence="4">
    <location>
        <begin position="253"/>
        <end position="275"/>
    </location>
</feature>
<dbReference type="Gene3D" id="1.10.10.10">
    <property type="entry name" value="Winged helix-like DNA-binding domain superfamily/Winged helix DNA-binding domain"/>
    <property type="match status" value="1"/>
</dbReference>
<feature type="transmembrane region" description="Helical" evidence="4">
    <location>
        <begin position="338"/>
        <end position="355"/>
    </location>
</feature>
<feature type="transmembrane region" description="Helical" evidence="4">
    <location>
        <begin position="282"/>
        <end position="301"/>
    </location>
</feature>
<feature type="transmembrane region" description="Helical" evidence="4">
    <location>
        <begin position="26"/>
        <end position="47"/>
    </location>
</feature>
<evidence type="ECO:0000256" key="2">
    <source>
        <dbReference type="ARBA" id="ARBA00023125"/>
    </source>
</evidence>
<feature type="transmembrane region" description="Helical" evidence="4">
    <location>
        <begin position="127"/>
        <end position="148"/>
    </location>
</feature>
<dbReference type="InterPro" id="IPR000792">
    <property type="entry name" value="Tscrpt_reg_LuxR_C"/>
</dbReference>
<evidence type="ECO:0000256" key="1">
    <source>
        <dbReference type="ARBA" id="ARBA00023015"/>
    </source>
</evidence>
<feature type="transmembrane region" description="Helical" evidence="4">
    <location>
        <begin position="228"/>
        <end position="247"/>
    </location>
</feature>
<dbReference type="EMBL" id="AP025564">
    <property type="protein sequence ID" value="BDE95317.1"/>
    <property type="molecule type" value="Genomic_DNA"/>
</dbReference>
<dbReference type="CDD" id="cd06170">
    <property type="entry name" value="LuxR_C_like"/>
    <property type="match status" value="1"/>
</dbReference>
<dbReference type="Pfam" id="PF00196">
    <property type="entry name" value="GerE"/>
    <property type="match status" value="1"/>
</dbReference>
<feature type="transmembrane region" description="Helical" evidence="4">
    <location>
        <begin position="184"/>
        <end position="202"/>
    </location>
</feature>
<evidence type="ECO:0000313" key="7">
    <source>
        <dbReference type="Proteomes" id="UP001320544"/>
    </source>
</evidence>
<keyword evidence="3" id="KW-0804">Transcription</keyword>
<evidence type="ECO:0000256" key="4">
    <source>
        <dbReference type="SAM" id="Phobius"/>
    </source>
</evidence>
<protein>
    <recommendedName>
        <fullName evidence="5">HTH luxR-type domain-containing protein</fullName>
    </recommendedName>
</protein>
<name>A0ABN6MBC6_9ACTN</name>
<accession>A0ABN6MBC6</accession>
<feature type="transmembrane region" description="Helical" evidence="4">
    <location>
        <begin position="160"/>
        <end position="178"/>
    </location>
</feature>
<keyword evidence="4" id="KW-0472">Membrane</keyword>
<proteinExistence type="predicted"/>
<keyword evidence="2" id="KW-0238">DNA-binding</keyword>
<dbReference type="InterPro" id="IPR016032">
    <property type="entry name" value="Sig_transdc_resp-reg_C-effctor"/>
</dbReference>
<dbReference type="SUPFAM" id="SSF46894">
    <property type="entry name" value="C-terminal effector domain of the bipartite response regulators"/>
    <property type="match status" value="1"/>
</dbReference>
<dbReference type="RefSeq" id="WP_244411728.1">
    <property type="nucleotide sequence ID" value="NZ_AP025564.1"/>
</dbReference>
<evidence type="ECO:0000259" key="5">
    <source>
        <dbReference type="PROSITE" id="PS50043"/>
    </source>
</evidence>